<dbReference type="SUPFAM" id="SSF56112">
    <property type="entry name" value="Protein kinase-like (PK-like)"/>
    <property type="match status" value="1"/>
</dbReference>
<dbReference type="InterPro" id="IPR011009">
    <property type="entry name" value="Kinase-like_dom_sf"/>
</dbReference>
<feature type="compositionally biased region" description="Acidic residues" evidence="4">
    <location>
        <begin position="1288"/>
        <end position="1297"/>
    </location>
</feature>
<dbReference type="PROSITE" id="PS50011">
    <property type="entry name" value="PROTEIN_KINASE_DOM"/>
    <property type="match status" value="1"/>
</dbReference>
<dbReference type="PROSITE" id="PS50030">
    <property type="entry name" value="UBA"/>
    <property type="match status" value="1"/>
</dbReference>
<feature type="region of interest" description="Disordered" evidence="4">
    <location>
        <begin position="849"/>
        <end position="1188"/>
    </location>
</feature>
<dbReference type="GO" id="GO:0035556">
    <property type="term" value="P:intracellular signal transduction"/>
    <property type="evidence" value="ECO:0007669"/>
    <property type="project" value="TreeGrafter"/>
</dbReference>
<sequence>MHARGSRGHRPGSSMAGSASQKQALSSAYASLANELTRKELRSIGGYSLGRTIGQGAFGTVKLGVHRLTNTRVAIKVVPKSLQSASADPSSPLSLLTRELHHHRRLRHQHILALYEIIATESSIYLVTELCSGGELFDYLVERGRLSLSETRRIFGQLVLGVAHLHQSGVVHRDLKLENILLDERVNVKIADLGFGREFEKGRWMETWVGTLGYCAPEVVAAKRYLGEEVDIWSLGVILYTLLTGSLPFDDDDEAVMKELILKCQYDIPSWLDEDAADLIKSILVLDPLVRLPLRSILAHPFFTRPPADEHHSGHQAFPPVIPEEGSMSDSPSADHTTFLNSTSSSNTLLPPPVPLVGNPSHSLTASDISDASYFSAMGSDPGPSSAPPAPSRDAAGSDVSKGKQKAADQAAAEEMMLLHPNEDGADDGVSSASDSTPRNGSARGRSTVPARTDEEGALPHSPSLVPISSLGLTAPPLQRNMSNSAGGSPVPHTRTPSRTKRRSVGSTFSERLFSLDEEHSSANVDYLALLSTPAPAPLSTPLEQSLLDSLTTLGFDTGQIVHSITTDACDASGAVWWMLKRKADERERERKEAEADAEAAQHQSPTVSRQSSTRRPSPNEPLQPLQETPEKPSTPPAEERRTRRPSAEEHLSPPGQQRELPVTPTAEERLQYFLHNQPLSPTAGPLLEYFPAAQNSPSRKSALPASRSREQLASGDSPESQHSSLANGSPELADAKAKRGRAGSVSMLARATSAIGTSLALKKPVDGAEENKEDGRASPARGGIFHRKSSVPDIDPPRRASVPNDDYPRSTPPASPEKARTISIDSPTPVTPIRAPIPLVAAVAVERQGSPSMSASGSTKTFDTITSSSSRRVSGSNPPAKKGNKLLSNLKMWFVTDHRKRPTTKTARSPSFGNDAAPPRSLSRSGSLNSRQARGDGHYSASPLARPPLGSRRSSNGSIAPLSRHSSMNSNVGRPKMSDLSSPLGHHRRRSDASRKSDSDREHSRPPSIRSFSADGTTRRAHHRHSKAASASSAGSFLPNSSPKDAVGTYRRPPTSTTVRRRHGSTTGRGSHSRQRSTSSSIVTRNSSSSSAGEEEVLLDEAGGAKGSAPILEEDETGDGSPVGLMSDIVEQKEWEAGAPVAPEEKAAAREHALRSLSGDYSTRPPHKSSSRLSLNSTTTASSSRSHGPVLFTAHKEHHIFGTPSQPTPLALYSHSRKDLDSFGGGLGQGNAASTLGGGGGAAGADSKMPDSPVAAGMGGQGHVQGQQGSGLFETGRRAFRAPVMTVEEEEEEEEE</sequence>
<dbReference type="PROSITE" id="PS00107">
    <property type="entry name" value="PROTEIN_KINASE_ATP"/>
    <property type="match status" value="1"/>
</dbReference>
<dbReference type="SMART" id="SM00220">
    <property type="entry name" value="S_TKc"/>
    <property type="match status" value="1"/>
</dbReference>
<dbReference type="CDD" id="cd14003">
    <property type="entry name" value="STKc_AMPK-like"/>
    <property type="match status" value="1"/>
</dbReference>
<feature type="compositionally biased region" description="Basic and acidic residues" evidence="4">
    <location>
        <begin position="992"/>
        <end position="1006"/>
    </location>
</feature>
<keyword evidence="2 3" id="KW-0067">ATP-binding</keyword>
<dbReference type="EMBL" id="MCGR01000035">
    <property type="protein sequence ID" value="ORY76243.1"/>
    <property type="molecule type" value="Genomic_DNA"/>
</dbReference>
<reference evidence="7 8" key="1">
    <citation type="submission" date="2016-07" db="EMBL/GenBank/DDBJ databases">
        <title>Pervasive Adenine N6-methylation of Active Genes in Fungi.</title>
        <authorList>
            <consortium name="DOE Joint Genome Institute"/>
            <person name="Mondo S.J."/>
            <person name="Dannebaum R.O."/>
            <person name="Kuo R.C."/>
            <person name="Labutti K."/>
            <person name="Haridas S."/>
            <person name="Kuo A."/>
            <person name="Salamov A."/>
            <person name="Ahrendt S.R."/>
            <person name="Lipzen A."/>
            <person name="Sullivan W."/>
            <person name="Andreopoulos W.B."/>
            <person name="Clum A."/>
            <person name="Lindquist E."/>
            <person name="Daum C."/>
            <person name="Ramamoorthy G.K."/>
            <person name="Gryganskyi A."/>
            <person name="Culley D."/>
            <person name="Magnuson J.K."/>
            <person name="James T.Y."/>
            <person name="O'Malley M.A."/>
            <person name="Stajich J.E."/>
            <person name="Spatafora J.W."/>
            <person name="Visel A."/>
            <person name="Grigoriev I.V."/>
        </authorList>
    </citation>
    <scope>NUCLEOTIDE SEQUENCE [LARGE SCALE GENOMIC DNA]</scope>
    <source>
        <strain evidence="7 8">62-1032</strain>
    </source>
</reference>
<organism evidence="7 8">
    <name type="scientific">Leucosporidium creatinivorum</name>
    <dbReference type="NCBI Taxonomy" id="106004"/>
    <lineage>
        <taxon>Eukaryota</taxon>
        <taxon>Fungi</taxon>
        <taxon>Dikarya</taxon>
        <taxon>Basidiomycota</taxon>
        <taxon>Pucciniomycotina</taxon>
        <taxon>Microbotryomycetes</taxon>
        <taxon>Leucosporidiales</taxon>
        <taxon>Leucosporidium</taxon>
    </lineage>
</organism>
<feature type="compositionally biased region" description="Basic and acidic residues" evidence="4">
    <location>
        <begin position="764"/>
        <end position="777"/>
    </location>
</feature>
<gene>
    <name evidence="7" type="ORF">BCR35DRAFT_305889</name>
</gene>
<protein>
    <recommendedName>
        <fullName evidence="9">Protein kinase domain-containing protein</fullName>
    </recommendedName>
</protein>
<comment type="caution">
    <text evidence="7">The sequence shown here is derived from an EMBL/GenBank/DDBJ whole genome shotgun (WGS) entry which is preliminary data.</text>
</comment>
<dbReference type="STRING" id="106004.A0A1Y2EXC7"/>
<feature type="compositionally biased region" description="Polar residues" evidence="4">
    <location>
        <begin position="953"/>
        <end position="973"/>
    </location>
</feature>
<dbReference type="GO" id="GO:0004674">
    <property type="term" value="F:protein serine/threonine kinase activity"/>
    <property type="evidence" value="ECO:0007669"/>
    <property type="project" value="TreeGrafter"/>
</dbReference>
<dbReference type="OrthoDB" id="504170at2759"/>
<feature type="compositionally biased region" description="Low complexity" evidence="4">
    <location>
        <begin position="337"/>
        <end position="349"/>
    </location>
</feature>
<dbReference type="PANTHER" id="PTHR24346">
    <property type="entry name" value="MAP/MICROTUBULE AFFINITY-REGULATING KINASE"/>
    <property type="match status" value="1"/>
</dbReference>
<feature type="binding site" evidence="3">
    <location>
        <position position="76"/>
    </location>
    <ligand>
        <name>ATP</name>
        <dbReference type="ChEBI" id="CHEBI:30616"/>
    </ligand>
</feature>
<feature type="compositionally biased region" description="Polar residues" evidence="4">
    <location>
        <begin position="850"/>
        <end position="867"/>
    </location>
</feature>
<feature type="region of interest" description="Disordered" evidence="4">
    <location>
        <begin position="1224"/>
        <end position="1297"/>
    </location>
</feature>
<keyword evidence="1 3" id="KW-0547">Nucleotide-binding</keyword>
<dbReference type="PROSITE" id="PS00108">
    <property type="entry name" value="PROTEIN_KINASE_ST"/>
    <property type="match status" value="1"/>
</dbReference>
<feature type="domain" description="UBA" evidence="6">
    <location>
        <begin position="542"/>
        <end position="582"/>
    </location>
</feature>
<dbReference type="FunFam" id="1.10.510.10:FF:000571">
    <property type="entry name" value="Maternal embryonic leucine zipper kinase"/>
    <property type="match status" value="1"/>
</dbReference>
<evidence type="ECO:0000256" key="4">
    <source>
        <dbReference type="SAM" id="MobiDB-lite"/>
    </source>
</evidence>
<evidence type="ECO:0008006" key="9">
    <source>
        <dbReference type="Google" id="ProtNLM"/>
    </source>
</evidence>
<evidence type="ECO:0000256" key="2">
    <source>
        <dbReference type="ARBA" id="ARBA00022840"/>
    </source>
</evidence>
<feature type="compositionally biased region" description="Low complexity" evidence="4">
    <location>
        <begin position="1066"/>
        <end position="1092"/>
    </location>
</feature>
<accession>A0A1Y2EXC7</accession>
<feature type="compositionally biased region" description="Low complexity" evidence="4">
    <location>
        <begin position="921"/>
        <end position="932"/>
    </location>
</feature>
<dbReference type="InterPro" id="IPR008271">
    <property type="entry name" value="Ser/Thr_kinase_AS"/>
</dbReference>
<dbReference type="InterPro" id="IPR015940">
    <property type="entry name" value="UBA"/>
</dbReference>
<feature type="region of interest" description="Disordered" evidence="4">
    <location>
        <begin position="309"/>
        <end position="363"/>
    </location>
</feature>
<evidence type="ECO:0000259" key="6">
    <source>
        <dbReference type="PROSITE" id="PS50030"/>
    </source>
</evidence>
<dbReference type="GO" id="GO:0005524">
    <property type="term" value="F:ATP binding"/>
    <property type="evidence" value="ECO:0007669"/>
    <property type="project" value="UniProtKB-UniRule"/>
</dbReference>
<feature type="compositionally biased region" description="Low complexity" evidence="4">
    <location>
        <begin position="1050"/>
        <end position="1059"/>
    </location>
</feature>
<dbReference type="InterPro" id="IPR000719">
    <property type="entry name" value="Prot_kinase_dom"/>
</dbReference>
<feature type="compositionally biased region" description="Polar residues" evidence="4">
    <location>
        <begin position="718"/>
        <end position="728"/>
    </location>
</feature>
<evidence type="ECO:0000259" key="5">
    <source>
        <dbReference type="PROSITE" id="PS50011"/>
    </source>
</evidence>
<dbReference type="InParanoid" id="A0A1Y2EXC7"/>
<evidence type="ECO:0000313" key="8">
    <source>
        <dbReference type="Proteomes" id="UP000193467"/>
    </source>
</evidence>
<evidence type="ECO:0000256" key="3">
    <source>
        <dbReference type="PROSITE-ProRule" id="PRU10141"/>
    </source>
</evidence>
<feature type="region of interest" description="Disordered" evidence="4">
    <location>
        <begin position="1"/>
        <end position="20"/>
    </location>
</feature>
<feature type="region of interest" description="Disordered" evidence="4">
    <location>
        <begin position="375"/>
        <end position="506"/>
    </location>
</feature>
<feature type="region of interest" description="Disordered" evidence="4">
    <location>
        <begin position="588"/>
        <end position="834"/>
    </location>
</feature>
<feature type="compositionally biased region" description="Low complexity" evidence="4">
    <location>
        <begin position="868"/>
        <end position="877"/>
    </location>
</feature>
<dbReference type="Pfam" id="PF00069">
    <property type="entry name" value="Pkinase"/>
    <property type="match status" value="1"/>
</dbReference>
<feature type="compositionally biased region" description="Polar residues" evidence="4">
    <location>
        <begin position="602"/>
        <end position="617"/>
    </location>
</feature>
<name>A0A1Y2EXC7_9BASI</name>
<evidence type="ECO:0000313" key="7">
    <source>
        <dbReference type="EMBL" id="ORY76243.1"/>
    </source>
</evidence>
<dbReference type="InterPro" id="IPR017441">
    <property type="entry name" value="Protein_kinase_ATP_BS"/>
</dbReference>
<feature type="compositionally biased region" description="Low complexity" evidence="4">
    <location>
        <begin position="408"/>
        <end position="419"/>
    </location>
</feature>
<feature type="compositionally biased region" description="Low complexity" evidence="4">
    <location>
        <begin position="1172"/>
        <end position="1187"/>
    </location>
</feature>
<feature type="domain" description="Protein kinase" evidence="5">
    <location>
        <begin position="47"/>
        <end position="303"/>
    </location>
</feature>
<feature type="compositionally biased region" description="Basic and acidic residues" evidence="4">
    <location>
        <begin position="1144"/>
        <end position="1155"/>
    </location>
</feature>
<dbReference type="Proteomes" id="UP000193467">
    <property type="component" value="Unassembled WGS sequence"/>
</dbReference>
<dbReference type="Gene3D" id="1.10.510.10">
    <property type="entry name" value="Transferase(Phosphotransferase) domain 1"/>
    <property type="match status" value="1"/>
</dbReference>
<keyword evidence="8" id="KW-1185">Reference proteome</keyword>
<dbReference type="PANTHER" id="PTHR24346:SF110">
    <property type="entry name" value="NON-SPECIFIC SERINE_THREONINE PROTEIN KINASE"/>
    <property type="match status" value="1"/>
</dbReference>
<dbReference type="FunFam" id="3.30.200.20:FF:000042">
    <property type="entry name" value="Aurora kinase A"/>
    <property type="match status" value="1"/>
</dbReference>
<feature type="compositionally biased region" description="Basic residues" evidence="4">
    <location>
        <begin position="1"/>
        <end position="10"/>
    </location>
</feature>
<evidence type="ECO:0000256" key="1">
    <source>
        <dbReference type="ARBA" id="ARBA00022741"/>
    </source>
</evidence>
<dbReference type="GO" id="GO:0005737">
    <property type="term" value="C:cytoplasm"/>
    <property type="evidence" value="ECO:0007669"/>
    <property type="project" value="TreeGrafter"/>
</dbReference>
<proteinExistence type="predicted"/>
<feature type="compositionally biased region" description="Basic and acidic residues" evidence="4">
    <location>
        <begin position="638"/>
        <end position="652"/>
    </location>
</feature>